<evidence type="ECO:0000256" key="6">
    <source>
        <dbReference type="ARBA" id="ARBA00022692"/>
    </source>
</evidence>
<dbReference type="InterPro" id="IPR004764">
    <property type="entry name" value="MdtF-like"/>
</dbReference>
<evidence type="ECO:0000256" key="1">
    <source>
        <dbReference type="ARBA" id="ARBA00004429"/>
    </source>
</evidence>
<sequence length="1040" mass="109870">MAQFFISRPVFAWVLAIIAMLFGGWSLVSLPIEQYPDIAPTRISVSAEYPGASAEATENSVTSAIEDAMTGLDGLLFMTSISTATGRARVELTFDDSVTPENAQIQVQNKVALAEAGLPEIVRQRGTSVERAGESSLMVGALVSRDNSYSTLQLGDLTTELIEDAVLRIEGVGAIDSFSSGFAMRVWLDPLRMAEFQITPADVTAAIADQNSTVSVGSLGADPVVPGQQLSVALSSQTQLSSVDQFAAIRLRVEEDGGGVTLGDIAEIEIGQVSYGRSALFDGANAAGFSVTLASGANAVETAQRVRDTLERLSTALPPGVEVAYPFDTSPFIEESIGTVYKTLAEAVALVFIVILVFLQSWRATVIPVIAIPVVLLGTFGVLSGLGYSINTLTMFAMVLAIGLLVDDAIVVVENVEREMEEEPGLDAVTATRRSMMQISSALVGIVLVLSSVFLPMAFMTGSTGVIYRQFSITIISAMVLSLAVALILSPAMCAALLKPRAHGGGNAFARGFNRGMEKVTRGYGRISGLAMRHPLMVLLLLLGISFGAFQLFRALPSSFVPQEDQGVMMVNLRLAEGSTTAQTQAVAEEVYAWLVEEQGDTVASAMTALGFAMGGGGQNTAMLYVKLKPFADRPGRSALMLQAEATAKFRGHRAGSITFSQPPAIQGVGSSAGISFYLIDQAGNGQAALEETAMRLAVLAEERGIAGAFRGHEPTRRPALRLDIDQSKARAMGLTVSEVNSMLSVIFSGREVNDFELGAELRPVIVQGRAEWRMQPEDVEIWHARNRNGEMVPFSAFMTQTWSENSPSLNRYGGTRAISISANPRESISTGEAMTAIEALVSELPGSYGLAWTGLSYQEKQAGNQAPLLFAMSALVVFLALAALYESWSVPLSVMLAVPVGILGALLAAWSFGQSNDVYFKVGLLTTIGLAARNAILIVEFAEARRKQGIALIEATQAAAEMRLRPILMTSFAFALGVLPLALASGAGALAQHAIGIGVLGGMVASTVIALFMVPALYVLVMQLTGKGGGKPAAKAGSV</sequence>
<dbReference type="Gene3D" id="3.30.70.1320">
    <property type="entry name" value="Multidrug efflux transporter AcrB pore domain like"/>
    <property type="match status" value="1"/>
</dbReference>
<dbReference type="SUPFAM" id="SSF82866">
    <property type="entry name" value="Multidrug efflux transporter AcrB transmembrane domain"/>
    <property type="match status" value="2"/>
</dbReference>
<dbReference type="Proteomes" id="UP001198571">
    <property type="component" value="Unassembled WGS sequence"/>
</dbReference>
<proteinExistence type="inferred from homology"/>
<evidence type="ECO:0000313" key="11">
    <source>
        <dbReference type="Proteomes" id="UP001198571"/>
    </source>
</evidence>
<dbReference type="Gene3D" id="3.30.2090.10">
    <property type="entry name" value="Multidrug efflux transporter AcrB TolC docking domain, DN and DC subdomains"/>
    <property type="match status" value="2"/>
</dbReference>
<evidence type="ECO:0000256" key="5">
    <source>
        <dbReference type="ARBA" id="ARBA00022519"/>
    </source>
</evidence>
<dbReference type="Pfam" id="PF00873">
    <property type="entry name" value="ACR_tran"/>
    <property type="match status" value="1"/>
</dbReference>
<keyword evidence="5 9" id="KW-0997">Cell inner membrane</keyword>
<dbReference type="Gene3D" id="1.20.1640.10">
    <property type="entry name" value="Multidrug efflux transporter AcrB transmembrane domain"/>
    <property type="match status" value="2"/>
</dbReference>
<dbReference type="Gene3D" id="3.30.70.1440">
    <property type="entry name" value="Multidrug efflux transporter AcrB pore domain"/>
    <property type="match status" value="1"/>
</dbReference>
<dbReference type="SUPFAM" id="SSF82693">
    <property type="entry name" value="Multidrug efflux transporter AcrB pore domain, PN1, PN2, PC1 and PC2 subdomains"/>
    <property type="match status" value="3"/>
</dbReference>
<dbReference type="NCBIfam" id="TIGR00915">
    <property type="entry name" value="2A0602"/>
    <property type="match status" value="1"/>
</dbReference>
<evidence type="ECO:0000256" key="7">
    <source>
        <dbReference type="ARBA" id="ARBA00022989"/>
    </source>
</evidence>
<dbReference type="Gene3D" id="3.30.70.1430">
    <property type="entry name" value="Multidrug efflux transporter AcrB pore domain"/>
    <property type="match status" value="2"/>
</dbReference>
<dbReference type="EMBL" id="JACDXX010000004">
    <property type="protein sequence ID" value="MCB5409645.1"/>
    <property type="molecule type" value="Genomic_DNA"/>
</dbReference>
<dbReference type="PANTHER" id="PTHR32063:SF13">
    <property type="entry name" value="MULTIDRUG EFFLUX PUMP SUBUNIT ACRB-RELATED"/>
    <property type="match status" value="1"/>
</dbReference>
<feature type="transmembrane region" description="Helical" evidence="9">
    <location>
        <begin position="893"/>
        <end position="913"/>
    </location>
</feature>
<evidence type="ECO:0000313" key="10">
    <source>
        <dbReference type="EMBL" id="MCB5409645.1"/>
    </source>
</evidence>
<evidence type="ECO:0000256" key="8">
    <source>
        <dbReference type="ARBA" id="ARBA00023136"/>
    </source>
</evidence>
<gene>
    <name evidence="10" type="ORF">H0485_06470</name>
</gene>
<comment type="subcellular location">
    <subcellularLocation>
        <location evidence="1 9">Cell inner membrane</location>
        <topology evidence="1 9">Multi-pass membrane protein</topology>
    </subcellularLocation>
</comment>
<feature type="transmembrane region" description="Helical" evidence="9">
    <location>
        <begin position="471"/>
        <end position="498"/>
    </location>
</feature>
<organism evidence="10 11">
    <name type="scientific">Pseudogemmobacter faecipullorum</name>
    <dbReference type="NCBI Taxonomy" id="2755041"/>
    <lineage>
        <taxon>Bacteria</taxon>
        <taxon>Pseudomonadati</taxon>
        <taxon>Pseudomonadota</taxon>
        <taxon>Alphaproteobacteria</taxon>
        <taxon>Rhodobacterales</taxon>
        <taxon>Paracoccaceae</taxon>
        <taxon>Pseudogemmobacter</taxon>
    </lineage>
</organism>
<name>A0ABS8CJU2_9RHOB</name>
<protein>
    <recommendedName>
        <fullName evidence="9">Efflux pump membrane transporter</fullName>
    </recommendedName>
</protein>
<accession>A0ABS8CJU2</accession>
<keyword evidence="11" id="KW-1185">Reference proteome</keyword>
<comment type="caution">
    <text evidence="10">The sequence shown here is derived from an EMBL/GenBank/DDBJ whole genome shotgun (WGS) entry which is preliminary data.</text>
</comment>
<keyword evidence="7 9" id="KW-1133">Transmembrane helix</keyword>
<dbReference type="PRINTS" id="PR00702">
    <property type="entry name" value="ACRIFLAVINRP"/>
</dbReference>
<keyword evidence="3 9" id="KW-0813">Transport</keyword>
<keyword evidence="4" id="KW-1003">Cell membrane</keyword>
<feature type="transmembrane region" description="Helical" evidence="9">
    <location>
        <begin position="442"/>
        <end position="459"/>
    </location>
</feature>
<feature type="transmembrane region" description="Helical" evidence="9">
    <location>
        <begin position="973"/>
        <end position="992"/>
    </location>
</feature>
<keyword evidence="6 9" id="KW-0812">Transmembrane</keyword>
<evidence type="ECO:0000256" key="2">
    <source>
        <dbReference type="ARBA" id="ARBA00010942"/>
    </source>
</evidence>
<dbReference type="SUPFAM" id="SSF82714">
    <property type="entry name" value="Multidrug efflux transporter AcrB TolC docking domain, DN and DC subdomains"/>
    <property type="match status" value="2"/>
</dbReference>
<dbReference type="PANTHER" id="PTHR32063">
    <property type="match status" value="1"/>
</dbReference>
<feature type="transmembrane region" description="Helical" evidence="9">
    <location>
        <begin position="919"/>
        <end position="940"/>
    </location>
</feature>
<feature type="transmembrane region" description="Helical" evidence="9">
    <location>
        <begin position="998"/>
        <end position="1022"/>
    </location>
</feature>
<dbReference type="NCBIfam" id="NF000282">
    <property type="entry name" value="RND_permease_1"/>
    <property type="match status" value="1"/>
</dbReference>
<dbReference type="InterPro" id="IPR001036">
    <property type="entry name" value="Acrflvin-R"/>
</dbReference>
<feature type="transmembrane region" description="Helical" evidence="9">
    <location>
        <begin position="12"/>
        <end position="32"/>
    </location>
</feature>
<comment type="caution">
    <text evidence="9">Lacks conserved residue(s) required for the propagation of feature annotation.</text>
</comment>
<feature type="transmembrane region" description="Helical" evidence="9">
    <location>
        <begin position="366"/>
        <end position="387"/>
    </location>
</feature>
<feature type="transmembrane region" description="Helical" evidence="9">
    <location>
        <begin position="340"/>
        <end position="359"/>
    </location>
</feature>
<dbReference type="InterPro" id="IPR027463">
    <property type="entry name" value="AcrB_DN_DC_subdom"/>
</dbReference>
<reference evidence="10 11" key="1">
    <citation type="submission" date="2020-07" db="EMBL/GenBank/DDBJ databases">
        <title>Pseudogemmobacter sp. nov., isolated from poultry manure in Taiwan.</title>
        <authorList>
            <person name="Lin S.-Y."/>
            <person name="Tang Y.-S."/>
            <person name="Young C.-C."/>
        </authorList>
    </citation>
    <scope>NUCLEOTIDE SEQUENCE [LARGE SCALE GENOMIC DNA]</scope>
    <source>
        <strain evidence="10 11">CC-YST710</strain>
    </source>
</reference>
<comment type="similarity">
    <text evidence="2 9">Belongs to the resistance-nodulation-cell division (RND) (TC 2.A.6) family.</text>
</comment>
<evidence type="ECO:0000256" key="3">
    <source>
        <dbReference type="ARBA" id="ARBA00022448"/>
    </source>
</evidence>
<feature type="transmembrane region" description="Helical" evidence="9">
    <location>
        <begin position="536"/>
        <end position="553"/>
    </location>
</feature>
<keyword evidence="8 9" id="KW-0472">Membrane</keyword>
<dbReference type="RefSeq" id="WP_226934547.1">
    <property type="nucleotide sequence ID" value="NZ_JACDXX010000004.1"/>
</dbReference>
<evidence type="ECO:0000256" key="9">
    <source>
        <dbReference type="RuleBase" id="RU364070"/>
    </source>
</evidence>
<evidence type="ECO:0000256" key="4">
    <source>
        <dbReference type="ARBA" id="ARBA00022475"/>
    </source>
</evidence>
<feature type="transmembrane region" description="Helical" evidence="9">
    <location>
        <begin position="867"/>
        <end position="886"/>
    </location>
</feature>